<keyword evidence="2" id="KW-0689">Ribosomal protein</keyword>
<dbReference type="FunFam" id="3.30.1330.30:FF:000001">
    <property type="entry name" value="60S ribosomal protein L30"/>
    <property type="match status" value="1"/>
</dbReference>
<dbReference type="SUPFAM" id="SSF55315">
    <property type="entry name" value="L30e-like"/>
    <property type="match status" value="1"/>
</dbReference>
<gene>
    <name evidence="5" type="ORF">WJX74_003757</name>
</gene>
<dbReference type="Proteomes" id="UP001438707">
    <property type="component" value="Unassembled WGS sequence"/>
</dbReference>
<dbReference type="GO" id="GO:0003723">
    <property type="term" value="F:RNA binding"/>
    <property type="evidence" value="ECO:0007669"/>
    <property type="project" value="InterPro"/>
</dbReference>
<evidence type="ECO:0000256" key="1">
    <source>
        <dbReference type="ARBA" id="ARBA00007326"/>
    </source>
</evidence>
<dbReference type="InterPro" id="IPR039109">
    <property type="entry name" value="Ribosomal_eL30-like"/>
</dbReference>
<keyword evidence="3" id="KW-0687">Ribonucleoprotein</keyword>
<dbReference type="PROSITE" id="PS00709">
    <property type="entry name" value="RIBOSOMAL_L30E_1"/>
    <property type="match status" value="1"/>
</dbReference>
<dbReference type="Pfam" id="PF01248">
    <property type="entry name" value="Ribosomal_L7Ae"/>
    <property type="match status" value="1"/>
</dbReference>
<dbReference type="GO" id="GO:0005840">
    <property type="term" value="C:ribosome"/>
    <property type="evidence" value="ECO:0007669"/>
    <property type="project" value="UniProtKB-KW"/>
</dbReference>
<dbReference type="Gene3D" id="3.30.1330.30">
    <property type="match status" value="1"/>
</dbReference>
<dbReference type="PROSITE" id="PS00993">
    <property type="entry name" value="RIBOSOMAL_L30E_2"/>
    <property type="match status" value="1"/>
</dbReference>
<evidence type="ECO:0000256" key="3">
    <source>
        <dbReference type="ARBA" id="ARBA00023274"/>
    </source>
</evidence>
<name>A0AAW1SFC6_9CHLO</name>
<feature type="domain" description="Ribosomal protein eL8/eL30/eS12/Gadd45" evidence="4">
    <location>
        <begin position="14"/>
        <end position="106"/>
    </location>
</feature>
<dbReference type="CDD" id="cd01427">
    <property type="entry name" value="HAD_like"/>
    <property type="match status" value="1"/>
</dbReference>
<dbReference type="InterPro" id="IPR029064">
    <property type="entry name" value="Ribosomal_eL30-like_sf"/>
</dbReference>
<dbReference type="AlphaFoldDB" id="A0AAW1SFC6"/>
<dbReference type="InterPro" id="IPR022991">
    <property type="entry name" value="Ribosomal_eL30_CS"/>
</dbReference>
<accession>A0AAW1SFC6</accession>
<proteinExistence type="inferred from homology"/>
<sequence>MPPVTKKSKRSQESINARLQLVMKSGKYTLGTKTVLKCLRSGKGKLIIISNNCPPIRKAEVEYYAMLSKTGVHHYGGNNVDLGTACGKLHRVCMLAITDPGDSDIIQAEAAGK</sequence>
<evidence type="ECO:0000259" key="4">
    <source>
        <dbReference type="Pfam" id="PF01248"/>
    </source>
</evidence>
<evidence type="ECO:0000313" key="5">
    <source>
        <dbReference type="EMBL" id="KAK9844537.1"/>
    </source>
</evidence>
<evidence type="ECO:0000256" key="2">
    <source>
        <dbReference type="ARBA" id="ARBA00022980"/>
    </source>
</evidence>
<dbReference type="NCBIfam" id="NF002172">
    <property type="entry name" value="PRK01018.1"/>
    <property type="match status" value="1"/>
</dbReference>
<reference evidence="5 6" key="1">
    <citation type="journal article" date="2024" name="Nat. Commun.">
        <title>Phylogenomics reveals the evolutionary origins of lichenization in chlorophyte algae.</title>
        <authorList>
            <person name="Puginier C."/>
            <person name="Libourel C."/>
            <person name="Otte J."/>
            <person name="Skaloud P."/>
            <person name="Haon M."/>
            <person name="Grisel S."/>
            <person name="Petersen M."/>
            <person name="Berrin J.G."/>
            <person name="Delaux P.M."/>
            <person name="Dal Grande F."/>
            <person name="Keller J."/>
        </authorList>
    </citation>
    <scope>NUCLEOTIDE SEQUENCE [LARGE SCALE GENOMIC DNA]</scope>
    <source>
        <strain evidence="5 6">SAG 2145</strain>
    </source>
</reference>
<dbReference type="GO" id="GO:1990904">
    <property type="term" value="C:ribonucleoprotein complex"/>
    <property type="evidence" value="ECO:0007669"/>
    <property type="project" value="UniProtKB-KW"/>
</dbReference>
<keyword evidence="6" id="KW-1185">Reference proteome</keyword>
<comment type="similarity">
    <text evidence="1">Belongs to the eukaryotic ribosomal protein eL30 family.</text>
</comment>
<dbReference type="PANTHER" id="PTHR11449">
    <property type="entry name" value="RIBOSOMAL PROTEIN L30"/>
    <property type="match status" value="1"/>
</dbReference>
<protein>
    <recommendedName>
        <fullName evidence="4">Ribosomal protein eL8/eL30/eS12/Gadd45 domain-containing protein</fullName>
    </recommendedName>
</protein>
<organism evidence="5 6">
    <name type="scientific">Apatococcus lobatus</name>
    <dbReference type="NCBI Taxonomy" id="904363"/>
    <lineage>
        <taxon>Eukaryota</taxon>
        <taxon>Viridiplantae</taxon>
        <taxon>Chlorophyta</taxon>
        <taxon>core chlorophytes</taxon>
        <taxon>Trebouxiophyceae</taxon>
        <taxon>Chlorellales</taxon>
        <taxon>Chlorellaceae</taxon>
        <taxon>Apatococcus</taxon>
    </lineage>
</organism>
<comment type="caution">
    <text evidence="5">The sequence shown here is derived from an EMBL/GenBank/DDBJ whole genome shotgun (WGS) entry which is preliminary data.</text>
</comment>
<dbReference type="EMBL" id="JALJOS010000001">
    <property type="protein sequence ID" value="KAK9844537.1"/>
    <property type="molecule type" value="Genomic_DNA"/>
</dbReference>
<evidence type="ECO:0000313" key="6">
    <source>
        <dbReference type="Proteomes" id="UP001438707"/>
    </source>
</evidence>
<dbReference type="InterPro" id="IPR004038">
    <property type="entry name" value="Ribosomal_eL8/eL30/eS12/Gad45"/>
</dbReference>